<gene>
    <name evidence="2" type="ORF">Tco_0989177</name>
</gene>
<accession>A0ABQ5ETL9</accession>
<protein>
    <submittedName>
        <fullName evidence="2">Uncharacterized protein</fullName>
    </submittedName>
</protein>
<dbReference type="EMBL" id="BQNB010016645">
    <property type="protein sequence ID" value="GJT54123.1"/>
    <property type="molecule type" value="Genomic_DNA"/>
</dbReference>
<proteinExistence type="predicted"/>
<keyword evidence="3" id="KW-1185">Reference proteome</keyword>
<evidence type="ECO:0000313" key="3">
    <source>
        <dbReference type="Proteomes" id="UP001151760"/>
    </source>
</evidence>
<dbReference type="Proteomes" id="UP001151760">
    <property type="component" value="Unassembled WGS sequence"/>
</dbReference>
<evidence type="ECO:0000256" key="1">
    <source>
        <dbReference type="SAM" id="SignalP"/>
    </source>
</evidence>
<organism evidence="2 3">
    <name type="scientific">Tanacetum coccineum</name>
    <dbReference type="NCBI Taxonomy" id="301880"/>
    <lineage>
        <taxon>Eukaryota</taxon>
        <taxon>Viridiplantae</taxon>
        <taxon>Streptophyta</taxon>
        <taxon>Embryophyta</taxon>
        <taxon>Tracheophyta</taxon>
        <taxon>Spermatophyta</taxon>
        <taxon>Magnoliopsida</taxon>
        <taxon>eudicotyledons</taxon>
        <taxon>Gunneridae</taxon>
        <taxon>Pentapetalae</taxon>
        <taxon>asterids</taxon>
        <taxon>campanulids</taxon>
        <taxon>Asterales</taxon>
        <taxon>Asteraceae</taxon>
        <taxon>Asteroideae</taxon>
        <taxon>Anthemideae</taxon>
        <taxon>Anthemidinae</taxon>
        <taxon>Tanacetum</taxon>
    </lineage>
</organism>
<keyword evidence="1" id="KW-0732">Signal</keyword>
<reference evidence="2" key="2">
    <citation type="submission" date="2022-01" db="EMBL/GenBank/DDBJ databases">
        <authorList>
            <person name="Yamashiro T."/>
            <person name="Shiraishi A."/>
            <person name="Satake H."/>
            <person name="Nakayama K."/>
        </authorList>
    </citation>
    <scope>NUCLEOTIDE SEQUENCE</scope>
</reference>
<reference evidence="2" key="1">
    <citation type="journal article" date="2022" name="Int. J. Mol. Sci.">
        <title>Draft Genome of Tanacetum Coccineum: Genomic Comparison of Closely Related Tanacetum-Family Plants.</title>
        <authorList>
            <person name="Yamashiro T."/>
            <person name="Shiraishi A."/>
            <person name="Nakayama K."/>
            <person name="Satake H."/>
        </authorList>
    </citation>
    <scope>NUCLEOTIDE SEQUENCE</scope>
</reference>
<feature type="signal peptide" evidence="1">
    <location>
        <begin position="1"/>
        <end position="17"/>
    </location>
</feature>
<sequence>MSALLLCSGRFLALVLQLQIGYGYRQARGSSLETREICDVYLTEKELHQLYLDEEALREILEEKTMDEKARDEKIKQKQADDEEFFLEFGVVRYDSDYESSD</sequence>
<feature type="chain" id="PRO_5045519875" evidence="1">
    <location>
        <begin position="18"/>
        <end position="102"/>
    </location>
</feature>
<evidence type="ECO:0000313" key="2">
    <source>
        <dbReference type="EMBL" id="GJT54123.1"/>
    </source>
</evidence>
<name>A0ABQ5ETL9_9ASTR</name>
<comment type="caution">
    <text evidence="2">The sequence shown here is derived from an EMBL/GenBank/DDBJ whole genome shotgun (WGS) entry which is preliminary data.</text>
</comment>